<name>A0A443NU07_9MAGN</name>
<keyword evidence="1" id="KW-0863">Zinc-finger</keyword>
<dbReference type="STRING" id="337451.A0A443NU07"/>
<dbReference type="GO" id="GO:0006457">
    <property type="term" value="P:protein folding"/>
    <property type="evidence" value="ECO:0007669"/>
    <property type="project" value="TreeGrafter"/>
</dbReference>
<dbReference type="PROSITE" id="PS51501">
    <property type="entry name" value="ZF_DNL"/>
    <property type="match status" value="1"/>
</dbReference>
<dbReference type="GO" id="GO:0051087">
    <property type="term" value="F:protein-folding chaperone binding"/>
    <property type="evidence" value="ECO:0007669"/>
    <property type="project" value="TreeGrafter"/>
</dbReference>
<dbReference type="AlphaFoldDB" id="A0A443NU07"/>
<evidence type="ECO:0000256" key="1">
    <source>
        <dbReference type="PROSITE-ProRule" id="PRU00834"/>
    </source>
</evidence>
<protein>
    <submittedName>
        <fullName evidence="3">Mitochondrial protein import protein ZIM17 isoform X1</fullName>
    </submittedName>
</protein>
<proteinExistence type="predicted"/>
<keyword evidence="4" id="KW-1185">Reference proteome</keyword>
<comment type="caution">
    <text evidence="3">The sequence shown here is derived from an EMBL/GenBank/DDBJ whole genome shotgun (WGS) entry which is preliminary data.</text>
</comment>
<evidence type="ECO:0000313" key="4">
    <source>
        <dbReference type="Proteomes" id="UP000283530"/>
    </source>
</evidence>
<dbReference type="InterPro" id="IPR007853">
    <property type="entry name" value="Znf_DNL-typ"/>
</dbReference>
<dbReference type="GO" id="GO:0030150">
    <property type="term" value="P:protein import into mitochondrial matrix"/>
    <property type="evidence" value="ECO:0007669"/>
    <property type="project" value="TreeGrafter"/>
</dbReference>
<dbReference type="GO" id="GO:0005739">
    <property type="term" value="C:mitochondrion"/>
    <property type="evidence" value="ECO:0007669"/>
    <property type="project" value="TreeGrafter"/>
</dbReference>
<dbReference type="Proteomes" id="UP000283530">
    <property type="component" value="Unassembled WGS sequence"/>
</dbReference>
<accession>A0A443NU07</accession>
<sequence>MAAASISSLFAPSFSYSKPFKHPPSSLPLCFNLVRPPSNPTRISRSNPIPFFLLHSKYIGLRINHRAVRVSRCTFHLTMAAKLEDTNAELPSDVEPSSPSPSLTEATFDIKLPRRSLLVQFTCDACGERTQRTINRVAYERGTVFVQCSGCLQHHKLVDNLGLIVEYDLREETGEGENSSINQV</sequence>
<reference evidence="3 4" key="1">
    <citation type="journal article" date="2019" name="Nat. Plants">
        <title>Stout camphor tree genome fills gaps in understanding of flowering plant genome evolution.</title>
        <authorList>
            <person name="Chaw S.M."/>
            <person name="Liu Y.C."/>
            <person name="Wu Y.W."/>
            <person name="Wang H.Y."/>
            <person name="Lin C.I."/>
            <person name="Wu C.S."/>
            <person name="Ke H.M."/>
            <person name="Chang L.Y."/>
            <person name="Hsu C.Y."/>
            <person name="Yang H.T."/>
            <person name="Sudianto E."/>
            <person name="Hsu M.H."/>
            <person name="Wu K.P."/>
            <person name="Wang L.N."/>
            <person name="Leebens-Mack J.H."/>
            <person name="Tsai I.J."/>
        </authorList>
    </citation>
    <scope>NUCLEOTIDE SEQUENCE [LARGE SCALE GENOMIC DNA]</scope>
    <source>
        <strain evidence="4">cv. Chaw 1501</strain>
        <tissue evidence="3">Young leaves</tissue>
    </source>
</reference>
<evidence type="ECO:0000313" key="3">
    <source>
        <dbReference type="EMBL" id="RWR81998.1"/>
    </source>
</evidence>
<evidence type="ECO:0000259" key="2">
    <source>
        <dbReference type="PROSITE" id="PS51501"/>
    </source>
</evidence>
<dbReference type="OrthoDB" id="512667at2759"/>
<dbReference type="GO" id="GO:0050821">
    <property type="term" value="P:protein stabilization"/>
    <property type="evidence" value="ECO:0007669"/>
    <property type="project" value="TreeGrafter"/>
</dbReference>
<dbReference type="GO" id="GO:0008270">
    <property type="term" value="F:zinc ion binding"/>
    <property type="evidence" value="ECO:0007669"/>
    <property type="project" value="UniProtKB-KW"/>
</dbReference>
<dbReference type="PANTHER" id="PTHR20922">
    <property type="entry name" value="DNL-TYPE ZINC FINGER PROTEIN"/>
    <property type="match status" value="1"/>
</dbReference>
<feature type="domain" description="DNL-type" evidence="2">
    <location>
        <begin position="112"/>
        <end position="184"/>
    </location>
</feature>
<organism evidence="3 4">
    <name type="scientific">Cinnamomum micranthum f. kanehirae</name>
    <dbReference type="NCBI Taxonomy" id="337451"/>
    <lineage>
        <taxon>Eukaryota</taxon>
        <taxon>Viridiplantae</taxon>
        <taxon>Streptophyta</taxon>
        <taxon>Embryophyta</taxon>
        <taxon>Tracheophyta</taxon>
        <taxon>Spermatophyta</taxon>
        <taxon>Magnoliopsida</taxon>
        <taxon>Magnoliidae</taxon>
        <taxon>Laurales</taxon>
        <taxon>Lauraceae</taxon>
        <taxon>Cinnamomum</taxon>
    </lineage>
</organism>
<dbReference type="PANTHER" id="PTHR20922:SF19">
    <property type="entry name" value="F24J5.3"/>
    <property type="match status" value="1"/>
</dbReference>
<dbReference type="InterPro" id="IPR024158">
    <property type="entry name" value="Mt_import_TIM15"/>
</dbReference>
<keyword evidence="1" id="KW-0479">Metal-binding</keyword>
<keyword evidence="1" id="KW-0862">Zinc</keyword>
<gene>
    <name evidence="3" type="ORF">CKAN_01070500</name>
</gene>
<dbReference type="Pfam" id="PF05180">
    <property type="entry name" value="zf-DNL"/>
    <property type="match status" value="1"/>
</dbReference>
<dbReference type="EMBL" id="QPKB01000004">
    <property type="protein sequence ID" value="RWR81998.1"/>
    <property type="molecule type" value="Genomic_DNA"/>
</dbReference>